<dbReference type="AlphaFoldDB" id="A0A6J7H2J7"/>
<dbReference type="Gene3D" id="3.40.50.300">
    <property type="entry name" value="P-loop containing nucleotide triphosphate hydrolases"/>
    <property type="match status" value="1"/>
</dbReference>
<comment type="similarity">
    <text evidence="2">Belongs to the ABC transporter superfamily.</text>
</comment>
<reference evidence="10" key="1">
    <citation type="submission" date="2020-05" db="EMBL/GenBank/DDBJ databases">
        <authorList>
            <person name="Chiriac C."/>
            <person name="Salcher M."/>
            <person name="Ghai R."/>
            <person name="Kavagutti S V."/>
        </authorList>
    </citation>
    <scope>NUCLEOTIDE SEQUENCE</scope>
</reference>
<dbReference type="GO" id="GO:0005886">
    <property type="term" value="C:plasma membrane"/>
    <property type="evidence" value="ECO:0007669"/>
    <property type="project" value="UniProtKB-SubCell"/>
</dbReference>
<evidence type="ECO:0000313" key="10">
    <source>
        <dbReference type="EMBL" id="CAB4913186.1"/>
    </source>
</evidence>
<dbReference type="GO" id="GO:0015424">
    <property type="term" value="F:ABC-type amino acid transporter activity"/>
    <property type="evidence" value="ECO:0007669"/>
    <property type="project" value="InterPro"/>
</dbReference>
<dbReference type="PANTHER" id="PTHR43166:SF9">
    <property type="entry name" value="GLUTAMATE_ASPARTATE IMPORT ATP-BINDING PROTEIN GLTL"/>
    <property type="match status" value="1"/>
</dbReference>
<dbReference type="PROSITE" id="PS00211">
    <property type="entry name" value="ABC_TRANSPORTER_1"/>
    <property type="match status" value="1"/>
</dbReference>
<sequence>MKNEVLIQDGRVSFKGVWKDFGGVQVLRGIDLNIASGEILALLGQSGSGKTTLLRCVNGLEVIQKGTIEVGGHLIQNSEEARSSLSPDIARIRQSIGIVFQQFNLFPHMTVLENICVAQIKVLGRSEESARERAKSLLDRVGLLEKAESRPLQLSGGQQQRAAIARTLAMDPRVLLLDEVTSSLDPQMTNDVLRVIGDVAKDGITLIVVTHEMGFARHVANRAVFMHEGVVAEDAPAKELFENPQNENTKKFLAAVLSHQ</sequence>
<evidence type="ECO:0000256" key="2">
    <source>
        <dbReference type="ARBA" id="ARBA00005417"/>
    </source>
</evidence>
<keyword evidence="5" id="KW-0547">Nucleotide-binding</keyword>
<dbReference type="InterPro" id="IPR017871">
    <property type="entry name" value="ABC_transporter-like_CS"/>
</dbReference>
<dbReference type="Pfam" id="PF00005">
    <property type="entry name" value="ABC_tran"/>
    <property type="match status" value="1"/>
</dbReference>
<evidence type="ECO:0000256" key="3">
    <source>
        <dbReference type="ARBA" id="ARBA00022448"/>
    </source>
</evidence>
<dbReference type="InterPro" id="IPR027417">
    <property type="entry name" value="P-loop_NTPase"/>
</dbReference>
<evidence type="ECO:0000256" key="6">
    <source>
        <dbReference type="ARBA" id="ARBA00022840"/>
    </source>
</evidence>
<keyword evidence="8" id="KW-0472">Membrane</keyword>
<gene>
    <name evidence="10" type="ORF">UFOPK3614_00419</name>
</gene>
<dbReference type="SUPFAM" id="SSF52540">
    <property type="entry name" value="P-loop containing nucleoside triphosphate hydrolases"/>
    <property type="match status" value="1"/>
</dbReference>
<dbReference type="EMBL" id="CAFBMS010000015">
    <property type="protein sequence ID" value="CAB4913186.1"/>
    <property type="molecule type" value="Genomic_DNA"/>
</dbReference>
<dbReference type="SMART" id="SM00382">
    <property type="entry name" value="AAA"/>
    <property type="match status" value="1"/>
</dbReference>
<proteinExistence type="inferred from homology"/>
<keyword evidence="4" id="KW-1003">Cell membrane</keyword>
<dbReference type="GO" id="GO:0005524">
    <property type="term" value="F:ATP binding"/>
    <property type="evidence" value="ECO:0007669"/>
    <property type="project" value="UniProtKB-KW"/>
</dbReference>
<keyword evidence="3" id="KW-0813">Transport</keyword>
<evidence type="ECO:0000256" key="8">
    <source>
        <dbReference type="ARBA" id="ARBA00023136"/>
    </source>
</evidence>
<comment type="subcellular location">
    <subcellularLocation>
        <location evidence="1">Cell membrane</location>
        <topology evidence="1">Peripheral membrane protein</topology>
    </subcellularLocation>
</comment>
<evidence type="ECO:0000256" key="1">
    <source>
        <dbReference type="ARBA" id="ARBA00004202"/>
    </source>
</evidence>
<organism evidence="10">
    <name type="scientific">freshwater metagenome</name>
    <dbReference type="NCBI Taxonomy" id="449393"/>
    <lineage>
        <taxon>unclassified sequences</taxon>
        <taxon>metagenomes</taxon>
        <taxon>ecological metagenomes</taxon>
    </lineage>
</organism>
<name>A0A6J7H2J7_9ZZZZ</name>
<dbReference type="InterPro" id="IPR003439">
    <property type="entry name" value="ABC_transporter-like_ATP-bd"/>
</dbReference>
<dbReference type="InterPro" id="IPR003593">
    <property type="entry name" value="AAA+_ATPase"/>
</dbReference>
<keyword evidence="6" id="KW-0067">ATP-binding</keyword>
<evidence type="ECO:0000256" key="4">
    <source>
        <dbReference type="ARBA" id="ARBA00022475"/>
    </source>
</evidence>
<feature type="domain" description="ABC transporter" evidence="9">
    <location>
        <begin position="12"/>
        <end position="253"/>
    </location>
</feature>
<dbReference type="PIRSF" id="PIRSF039085">
    <property type="entry name" value="ABC_ATPase_HisP"/>
    <property type="match status" value="1"/>
</dbReference>
<evidence type="ECO:0000256" key="7">
    <source>
        <dbReference type="ARBA" id="ARBA00022970"/>
    </source>
</evidence>
<evidence type="ECO:0000256" key="5">
    <source>
        <dbReference type="ARBA" id="ARBA00022741"/>
    </source>
</evidence>
<accession>A0A6J7H2J7</accession>
<dbReference type="InterPro" id="IPR050086">
    <property type="entry name" value="MetN_ABC_transporter-like"/>
</dbReference>
<dbReference type="InterPro" id="IPR030679">
    <property type="entry name" value="ABC_ATPase_HisP-typ"/>
</dbReference>
<dbReference type="PROSITE" id="PS50893">
    <property type="entry name" value="ABC_TRANSPORTER_2"/>
    <property type="match status" value="1"/>
</dbReference>
<keyword evidence="7" id="KW-0029">Amino-acid transport</keyword>
<evidence type="ECO:0000259" key="9">
    <source>
        <dbReference type="PROSITE" id="PS50893"/>
    </source>
</evidence>
<dbReference type="PANTHER" id="PTHR43166">
    <property type="entry name" value="AMINO ACID IMPORT ATP-BINDING PROTEIN"/>
    <property type="match status" value="1"/>
</dbReference>
<protein>
    <submittedName>
        <fullName evidence="10">Unannotated protein</fullName>
    </submittedName>
</protein>
<dbReference type="GO" id="GO:0016887">
    <property type="term" value="F:ATP hydrolysis activity"/>
    <property type="evidence" value="ECO:0007669"/>
    <property type="project" value="InterPro"/>
</dbReference>